<evidence type="ECO:0000259" key="6">
    <source>
        <dbReference type="PROSITE" id="PS50902"/>
    </source>
</evidence>
<dbReference type="AlphaFoldDB" id="A0A433J6D5"/>
<feature type="transmembrane region" description="Helical" evidence="5">
    <location>
        <begin position="189"/>
        <end position="216"/>
    </location>
</feature>
<evidence type="ECO:0000259" key="7">
    <source>
        <dbReference type="PROSITE" id="PS51384"/>
    </source>
</evidence>
<sequence>MLKWFWFQLHWLLGITAGTVLCVVGVTGGMLSFEDEILRLLNPGVMTVVPREGGPLAPDQLYQRVTANNPGKTITALRIAADHEESATVTFAPPPGAAGQGGRAPRGENRYADPYTGELLGQPVGQDVFRTAMQLHRWLLAGDFGKQVVGASTIALIVLSLSGLYLRWPRRLSSPRVWLTLDWTQKGRSFLWSLHAVLGTWALLFYVLASLTGLYWSYDWYRDGLFTLTGAPRPAAQGGAPTGGPPATSPQAGNGQTGGAQADATQPGGRPGGGEGQSRTRGEAGRNGGEGRTGGQATAPFVPDVAAMWRAFEHEVPGGYLSATLRLPRGPGQPVQITYLDADPAHPRASNTLTLDGTTLAASAHNRYDALPAGQKLMRSVFVLHSGEYFGKPGLILMMIASLGMPLFAVTGWMLYLDRRRKKRAAKQAAGALAGAANAPANGEGAVLVAYASQTGAAERLAWQTAAALQAAGIAVTVKPLAKLDAAALAAHAARPGARALFVASTYGEGEAPDATRAFARKVMGGTAALAGLRVAVLALGDSKYPRYCGFGLELERWLLAQGAERLFPTVCADELAAPALAEWQANLGLLGGTVAAVPAFWAAPAYDRWRLVERHLLNHNSSGLPTYHLELEPPEGHDLHWVAGDIAEIKACNAPDRVAAFLAAVRLDGATPVTGEDGTEPLSARLARSLLPPADTVAGQTAQQLADGLQELPRRDYSIASLPQDGRLHLLVRQARLPDGSLGLGSGWLTEHLELGGALDLRLRSNPSFHPQADDRPLILIGNGTGLAGLRAHLRARRQQGHRRNWLIFGERTAQHDYYYRQEIEGLRQDGFLEQLDLAFSRDGAERAYVQDRLRQAGETLREWLASGAAVYVCGSRQGMAPAVEEVLREMVGAATLDRLAEEGLYCRDVY</sequence>
<keyword evidence="5" id="KW-0812">Transmembrane</keyword>
<dbReference type="Gene3D" id="3.40.50.80">
    <property type="entry name" value="Nucleotide-binding domain of ferredoxin-NADP reductase (FNR) module"/>
    <property type="match status" value="1"/>
</dbReference>
<evidence type="ECO:0000256" key="3">
    <source>
        <dbReference type="ARBA" id="ARBA00022982"/>
    </source>
</evidence>
<keyword evidence="1" id="KW-0285">Flavoprotein</keyword>
<dbReference type="GO" id="GO:0016491">
    <property type="term" value="F:oxidoreductase activity"/>
    <property type="evidence" value="ECO:0007669"/>
    <property type="project" value="InterPro"/>
</dbReference>
<protein>
    <submittedName>
        <fullName evidence="8">Flavodoxin</fullName>
    </submittedName>
</protein>
<dbReference type="InterPro" id="IPR008254">
    <property type="entry name" value="Flavodoxin/NO_synth"/>
</dbReference>
<keyword evidence="3" id="KW-0813">Transport</keyword>
<keyword evidence="9" id="KW-1185">Reference proteome</keyword>
<feature type="domain" description="Flavodoxin-like" evidence="6">
    <location>
        <begin position="447"/>
        <end position="589"/>
    </location>
</feature>
<feature type="transmembrane region" description="Helical" evidence="5">
    <location>
        <begin position="12"/>
        <end position="33"/>
    </location>
</feature>
<dbReference type="EMBL" id="RZIJ01000014">
    <property type="protein sequence ID" value="RUQ68463.1"/>
    <property type="molecule type" value="Genomic_DNA"/>
</dbReference>
<dbReference type="InterPro" id="IPR005625">
    <property type="entry name" value="PepSY-ass_TM"/>
</dbReference>
<reference evidence="8 9" key="1">
    <citation type="submission" date="2018-12" db="EMBL/GenBank/DDBJ databases">
        <authorList>
            <person name="Yang Y."/>
        </authorList>
    </citation>
    <scope>NUCLEOTIDE SEQUENCE [LARGE SCALE GENOMIC DNA]</scope>
    <source>
        <strain evidence="8 9">GSF71</strain>
    </source>
</reference>
<feature type="compositionally biased region" description="Gly residues" evidence="4">
    <location>
        <begin position="285"/>
        <end position="294"/>
    </location>
</feature>
<gene>
    <name evidence="8" type="ORF">EJ913_17695</name>
</gene>
<dbReference type="InterPro" id="IPR017927">
    <property type="entry name" value="FAD-bd_FR_type"/>
</dbReference>
<accession>A0A433J6D5</accession>
<dbReference type="InterPro" id="IPR001094">
    <property type="entry name" value="Flavdoxin-like"/>
</dbReference>
<dbReference type="Pfam" id="PF00258">
    <property type="entry name" value="Flavodoxin_1"/>
    <property type="match status" value="1"/>
</dbReference>
<dbReference type="OrthoDB" id="9791166at2"/>
<evidence type="ECO:0000256" key="2">
    <source>
        <dbReference type="ARBA" id="ARBA00022643"/>
    </source>
</evidence>
<dbReference type="InterPro" id="IPR017938">
    <property type="entry name" value="Riboflavin_synthase-like_b-brl"/>
</dbReference>
<keyword evidence="5" id="KW-0472">Membrane</keyword>
<keyword evidence="3" id="KW-0249">Electron transport</keyword>
<proteinExistence type="predicted"/>
<evidence type="ECO:0000256" key="1">
    <source>
        <dbReference type="ARBA" id="ARBA00022630"/>
    </source>
</evidence>
<dbReference type="Gene3D" id="3.40.50.360">
    <property type="match status" value="1"/>
</dbReference>
<dbReference type="PRINTS" id="PR00371">
    <property type="entry name" value="FPNCR"/>
</dbReference>
<dbReference type="SUPFAM" id="SSF52343">
    <property type="entry name" value="Ferredoxin reductase-like, C-terminal NADP-linked domain"/>
    <property type="match status" value="1"/>
</dbReference>
<dbReference type="InterPro" id="IPR039261">
    <property type="entry name" value="FNR_nucleotide-bd"/>
</dbReference>
<feature type="compositionally biased region" description="Low complexity" evidence="4">
    <location>
        <begin position="249"/>
        <end position="268"/>
    </location>
</feature>
<feature type="domain" description="FAD-binding FR-type" evidence="7">
    <location>
        <begin position="605"/>
        <end position="773"/>
    </location>
</feature>
<dbReference type="Proteomes" id="UP000280346">
    <property type="component" value="Unassembled WGS sequence"/>
</dbReference>
<evidence type="ECO:0000313" key="8">
    <source>
        <dbReference type="EMBL" id="RUQ68463.1"/>
    </source>
</evidence>
<evidence type="ECO:0000256" key="4">
    <source>
        <dbReference type="SAM" id="MobiDB-lite"/>
    </source>
</evidence>
<dbReference type="PANTHER" id="PTHR34219:SF3">
    <property type="entry name" value="BLL7967 PROTEIN"/>
    <property type="match status" value="1"/>
</dbReference>
<dbReference type="CDD" id="cd06200">
    <property type="entry name" value="SiR_like1"/>
    <property type="match status" value="1"/>
</dbReference>
<comment type="caution">
    <text evidence="8">The sequence shown here is derived from an EMBL/GenBank/DDBJ whole genome shotgun (WGS) entry which is preliminary data.</text>
</comment>
<dbReference type="Pfam" id="PF00175">
    <property type="entry name" value="NAD_binding_1"/>
    <property type="match status" value="1"/>
</dbReference>
<keyword evidence="2" id="KW-0288">FMN</keyword>
<dbReference type="SUPFAM" id="SSF63380">
    <property type="entry name" value="Riboflavin synthase domain-like"/>
    <property type="match status" value="1"/>
</dbReference>
<feature type="transmembrane region" description="Helical" evidence="5">
    <location>
        <begin position="148"/>
        <end position="168"/>
    </location>
</feature>
<organism evidence="8 9">
    <name type="scientific">Azospirillum doebereinerae</name>
    <dbReference type="NCBI Taxonomy" id="92933"/>
    <lineage>
        <taxon>Bacteria</taxon>
        <taxon>Pseudomonadati</taxon>
        <taxon>Pseudomonadota</taxon>
        <taxon>Alphaproteobacteria</taxon>
        <taxon>Rhodospirillales</taxon>
        <taxon>Azospirillaceae</taxon>
        <taxon>Azospirillum</taxon>
    </lineage>
</organism>
<keyword evidence="5" id="KW-1133">Transmembrane helix</keyword>
<dbReference type="Pfam" id="PF03929">
    <property type="entry name" value="PepSY_TM"/>
    <property type="match status" value="1"/>
</dbReference>
<dbReference type="InterPro" id="IPR001709">
    <property type="entry name" value="Flavoprot_Pyr_Nucl_cyt_Rdtase"/>
</dbReference>
<dbReference type="InterPro" id="IPR001433">
    <property type="entry name" value="OxRdtase_FAD/NAD-bd"/>
</dbReference>
<dbReference type="InterPro" id="IPR029039">
    <property type="entry name" value="Flavoprotein-like_sf"/>
</dbReference>
<evidence type="ECO:0000313" key="9">
    <source>
        <dbReference type="Proteomes" id="UP000280346"/>
    </source>
</evidence>
<dbReference type="PANTHER" id="PTHR34219">
    <property type="entry name" value="IRON-REGULATED INNER MEMBRANE PROTEIN-RELATED"/>
    <property type="match status" value="1"/>
</dbReference>
<dbReference type="PROSITE" id="PS50902">
    <property type="entry name" value="FLAVODOXIN_LIKE"/>
    <property type="match status" value="1"/>
</dbReference>
<dbReference type="PRINTS" id="PR00369">
    <property type="entry name" value="FLAVODOXIN"/>
</dbReference>
<dbReference type="GO" id="GO:0010181">
    <property type="term" value="F:FMN binding"/>
    <property type="evidence" value="ECO:0007669"/>
    <property type="project" value="InterPro"/>
</dbReference>
<dbReference type="PROSITE" id="PS51384">
    <property type="entry name" value="FAD_FR"/>
    <property type="match status" value="1"/>
</dbReference>
<dbReference type="RefSeq" id="WP_127000249.1">
    <property type="nucleotide sequence ID" value="NZ_JBNPXW010000009.1"/>
</dbReference>
<evidence type="ECO:0000256" key="5">
    <source>
        <dbReference type="SAM" id="Phobius"/>
    </source>
</evidence>
<feature type="transmembrane region" description="Helical" evidence="5">
    <location>
        <begin position="395"/>
        <end position="417"/>
    </location>
</feature>
<dbReference type="SUPFAM" id="SSF52218">
    <property type="entry name" value="Flavoproteins"/>
    <property type="match status" value="1"/>
</dbReference>
<feature type="region of interest" description="Disordered" evidence="4">
    <location>
        <begin position="235"/>
        <end position="298"/>
    </location>
</feature>
<name>A0A433J6D5_9PROT</name>